<feature type="transmembrane region" description="Helical" evidence="1">
    <location>
        <begin position="209"/>
        <end position="228"/>
    </location>
</feature>
<feature type="transmembrane region" description="Helical" evidence="1">
    <location>
        <begin position="234"/>
        <end position="252"/>
    </location>
</feature>
<gene>
    <name evidence="2" type="ORF">CYMTET_40207</name>
</gene>
<accession>A0AAE0C9S4</accession>
<dbReference type="GO" id="GO:0009773">
    <property type="term" value="P:photosynthetic electron transport in photosystem I"/>
    <property type="evidence" value="ECO:0007669"/>
    <property type="project" value="InterPro"/>
</dbReference>
<dbReference type="GO" id="GO:0009535">
    <property type="term" value="C:chloroplast thylakoid membrane"/>
    <property type="evidence" value="ECO:0007669"/>
    <property type="project" value="InterPro"/>
</dbReference>
<dbReference type="PANTHER" id="PTHR31032">
    <property type="entry name" value="PGR5-LIKE PROTEIN 1B, CHLOROPLASTIC"/>
    <property type="match status" value="1"/>
</dbReference>
<protein>
    <submittedName>
        <fullName evidence="2">Uncharacterized protein</fullName>
    </submittedName>
</protein>
<dbReference type="InterPro" id="IPR039987">
    <property type="entry name" value="PGRL1"/>
</dbReference>
<evidence type="ECO:0000256" key="1">
    <source>
        <dbReference type="SAM" id="Phobius"/>
    </source>
</evidence>
<dbReference type="GO" id="GO:0016730">
    <property type="term" value="F:oxidoreductase activity, acting on iron-sulfur proteins as donors"/>
    <property type="evidence" value="ECO:0007669"/>
    <property type="project" value="InterPro"/>
</dbReference>
<name>A0AAE0C9S4_9CHLO</name>
<evidence type="ECO:0000313" key="2">
    <source>
        <dbReference type="EMBL" id="KAK3250413.1"/>
    </source>
</evidence>
<dbReference type="PANTHER" id="PTHR31032:SF1">
    <property type="entry name" value="PGR5-LIKE PROTEIN 1B, CHLOROPLASTIC"/>
    <property type="match status" value="1"/>
</dbReference>
<dbReference type="EMBL" id="LGRX02026733">
    <property type="protein sequence ID" value="KAK3250413.1"/>
    <property type="molecule type" value="Genomic_DNA"/>
</dbReference>
<keyword evidence="1" id="KW-0812">Transmembrane</keyword>
<keyword evidence="1" id="KW-1133">Transmembrane helix</keyword>
<organism evidence="2 3">
    <name type="scientific">Cymbomonas tetramitiformis</name>
    <dbReference type="NCBI Taxonomy" id="36881"/>
    <lineage>
        <taxon>Eukaryota</taxon>
        <taxon>Viridiplantae</taxon>
        <taxon>Chlorophyta</taxon>
        <taxon>Pyramimonadophyceae</taxon>
        <taxon>Pyramimonadales</taxon>
        <taxon>Pyramimonadaceae</taxon>
        <taxon>Cymbomonas</taxon>
    </lineage>
</organism>
<reference evidence="2 3" key="1">
    <citation type="journal article" date="2015" name="Genome Biol. Evol.">
        <title>Comparative Genomics of a Bacterivorous Green Alga Reveals Evolutionary Causalities and Consequences of Phago-Mixotrophic Mode of Nutrition.</title>
        <authorList>
            <person name="Burns J.A."/>
            <person name="Paasch A."/>
            <person name="Narechania A."/>
            <person name="Kim E."/>
        </authorList>
    </citation>
    <scope>NUCLEOTIDE SEQUENCE [LARGE SCALE GENOMIC DNA]</scope>
    <source>
        <strain evidence="2 3">PLY_AMNH</strain>
    </source>
</reference>
<sequence length="321" mass="35242">MAARMMNMQRATLCRVNSQKQLQLKSRSCKPATRAVPNARRVVKVAGSAEVDPGCKIDDYENCSLGDLELMYIDALWNFYHDGEFTLSDEEYDRLRDELNWQGSGFPTLKKDEVDFVEASIMYARGKPIVSDEEYEELKMRVKKDGARSDVTALLLFSKGQQLLDSTQYAVLAEEMSKLGIDVGLKGASCTLNKTPEEIENDTVRVAQLYLALAALPAGATFLGWSGLSVWANFPFWPAVYLSVIVGALASYKIADFTGLINSEIYNGTCPCCETPVKQQFGGADPPEVKTLKCTVCGTAIDFNRSTKKLSLSAGAGFVDG</sequence>
<dbReference type="AlphaFoldDB" id="A0AAE0C9S4"/>
<keyword evidence="3" id="KW-1185">Reference proteome</keyword>
<keyword evidence="1" id="KW-0472">Membrane</keyword>
<comment type="caution">
    <text evidence="2">The sequence shown here is derived from an EMBL/GenBank/DDBJ whole genome shotgun (WGS) entry which is preliminary data.</text>
</comment>
<dbReference type="Proteomes" id="UP001190700">
    <property type="component" value="Unassembled WGS sequence"/>
</dbReference>
<evidence type="ECO:0000313" key="3">
    <source>
        <dbReference type="Proteomes" id="UP001190700"/>
    </source>
</evidence>
<proteinExistence type="predicted"/>